<feature type="domain" description="Ferrous iron transporter FeoA-like" evidence="2">
    <location>
        <begin position="63"/>
        <end position="133"/>
    </location>
</feature>
<dbReference type="SMART" id="SM00899">
    <property type="entry name" value="FeoA"/>
    <property type="match status" value="1"/>
</dbReference>
<dbReference type="GO" id="GO:0046914">
    <property type="term" value="F:transition metal ion binding"/>
    <property type="evidence" value="ECO:0007669"/>
    <property type="project" value="InterPro"/>
</dbReference>
<evidence type="ECO:0000313" key="3">
    <source>
        <dbReference type="EMBL" id="BAL55544.1"/>
    </source>
</evidence>
<protein>
    <submittedName>
        <fullName evidence="3">Hypothetical conserved protein</fullName>
    </submittedName>
</protein>
<evidence type="ECO:0000259" key="2">
    <source>
        <dbReference type="SMART" id="SM00899"/>
    </source>
</evidence>
<sequence>MKCALCGFEFSEADAKRPCATCPLGKECDLVCCPNCGYQAPKEPQWLSQWRSRWRRRNGAYEGTLASLRPGTETEIIAVRPRDERVLHKLTALGLLPGVRVQLLRKFPCYLIQLGHAQIALDRELASAIVVRSEDKR</sequence>
<dbReference type="Pfam" id="PF04023">
    <property type="entry name" value="FeoA"/>
    <property type="match status" value="1"/>
</dbReference>
<reference evidence="3" key="1">
    <citation type="journal article" date="2005" name="Environ. Microbiol.">
        <title>Genetic and functional properties of uncultivated thermophilic crenarchaeotes from a subsurface gold mine as revealed by analysis of genome fragments.</title>
        <authorList>
            <person name="Nunoura T."/>
            <person name="Hirayama H."/>
            <person name="Takami H."/>
            <person name="Oida H."/>
            <person name="Nishi S."/>
            <person name="Shimamura S."/>
            <person name="Suzuki Y."/>
            <person name="Inagaki F."/>
            <person name="Takai K."/>
            <person name="Nealson K.H."/>
            <person name="Horikoshi K."/>
        </authorList>
    </citation>
    <scope>NUCLEOTIDE SEQUENCE</scope>
</reference>
<proteinExistence type="predicted"/>
<dbReference type="InterPro" id="IPR008988">
    <property type="entry name" value="Transcriptional_repressor_C"/>
</dbReference>
<organism evidence="3">
    <name type="scientific">uncultured Acetothermia bacterium</name>
    <dbReference type="NCBI Taxonomy" id="236499"/>
    <lineage>
        <taxon>Bacteria</taxon>
        <taxon>Candidatus Bipolaricaulota</taxon>
        <taxon>environmental samples</taxon>
    </lineage>
</organism>
<accession>H5SHA8</accession>
<keyword evidence="1" id="KW-0408">Iron</keyword>
<dbReference type="EMBL" id="AP011720">
    <property type="protein sequence ID" value="BAL55544.1"/>
    <property type="molecule type" value="Genomic_DNA"/>
</dbReference>
<dbReference type="Gene3D" id="2.30.30.90">
    <property type="match status" value="1"/>
</dbReference>
<evidence type="ECO:0000256" key="1">
    <source>
        <dbReference type="ARBA" id="ARBA00023004"/>
    </source>
</evidence>
<gene>
    <name evidence="3" type="ORF">HGMM_F28H07C18</name>
</gene>
<reference evidence="3" key="2">
    <citation type="journal article" date="2012" name="PLoS ONE">
        <title>A Deeply Branching Thermophilic Bacterium with an Ancient Acetyl-CoA Pathway Dominates a Subsurface Ecosystem.</title>
        <authorList>
            <person name="Takami H."/>
            <person name="Noguchi H."/>
            <person name="Takaki Y."/>
            <person name="Uchiyama I."/>
            <person name="Toyoda A."/>
            <person name="Nishi S."/>
            <person name="Chee G.-J."/>
            <person name="Arai W."/>
            <person name="Nunoura T."/>
            <person name="Itoh T."/>
            <person name="Hattori M."/>
            <person name="Takai K."/>
        </authorList>
    </citation>
    <scope>NUCLEOTIDE SEQUENCE</scope>
</reference>
<dbReference type="InterPro" id="IPR007167">
    <property type="entry name" value="Fe-transptr_FeoA-like"/>
</dbReference>
<dbReference type="SUPFAM" id="SSF50037">
    <property type="entry name" value="C-terminal domain of transcriptional repressors"/>
    <property type="match status" value="1"/>
</dbReference>
<name>H5SHA8_9BACT</name>
<dbReference type="AlphaFoldDB" id="H5SHA8"/>
<dbReference type="InterPro" id="IPR038157">
    <property type="entry name" value="FeoA_core_dom"/>
</dbReference>